<dbReference type="RefSeq" id="WP_062092930.1">
    <property type="nucleotide sequence ID" value="NZ_FCOK02000129.1"/>
</dbReference>
<dbReference type="SUPFAM" id="SSF55729">
    <property type="entry name" value="Acyl-CoA N-acyltransferases (Nat)"/>
    <property type="match status" value="1"/>
</dbReference>
<dbReference type="PROSITE" id="PS51186">
    <property type="entry name" value="GNAT"/>
    <property type="match status" value="1"/>
</dbReference>
<dbReference type="Proteomes" id="UP000054683">
    <property type="component" value="Unassembled WGS sequence"/>
</dbReference>
<dbReference type="InterPro" id="IPR016181">
    <property type="entry name" value="Acyl_CoA_acyltransferase"/>
</dbReference>
<proteinExistence type="predicted"/>
<dbReference type="Pfam" id="PF13673">
    <property type="entry name" value="Acetyltransf_10"/>
    <property type="match status" value="1"/>
</dbReference>
<dbReference type="CDD" id="cd04301">
    <property type="entry name" value="NAT_SF"/>
    <property type="match status" value="1"/>
</dbReference>
<dbReference type="Gene3D" id="3.40.630.30">
    <property type="match status" value="1"/>
</dbReference>
<dbReference type="AlphaFoldDB" id="A0A158JVW4"/>
<dbReference type="GO" id="GO:0016747">
    <property type="term" value="F:acyltransferase activity, transferring groups other than amino-acyl groups"/>
    <property type="evidence" value="ECO:0007669"/>
    <property type="project" value="InterPro"/>
</dbReference>
<dbReference type="InterPro" id="IPR000182">
    <property type="entry name" value="GNAT_dom"/>
</dbReference>
<protein>
    <submittedName>
        <fullName evidence="2">Acetyltransferase (GNAT) family protein</fullName>
    </submittedName>
</protein>
<dbReference type="OrthoDB" id="1706016at2"/>
<evidence type="ECO:0000313" key="3">
    <source>
        <dbReference type="Proteomes" id="UP000054683"/>
    </source>
</evidence>
<sequence>MENPEITESNVQYVSMWKVLAGDRPNADLTDRPGLSMCWADSPFPFWNAVFLTEDISDPTLLRDRLNEASRYVGSKRHDGLIYICEDYLFGQAKKDLDAILASEKLQFALDITGMVGDILPLASPTYPSSLKFLRVTDEAALQLYADINSEGYGFPLDAGRAGLGGSRFWKETAFAYIGYEDGKAVSTAAAIVNRDQLYLALVATRPDAQRRGFGAATVRHALQAAYDATGLRRTTLHATDAGFPVYQRVGYHRTTKFMTYTVNG</sequence>
<gene>
    <name evidence="2" type="ORF">AWB69_08921</name>
</gene>
<reference evidence="2 3" key="1">
    <citation type="submission" date="2016-01" db="EMBL/GenBank/DDBJ databases">
        <authorList>
            <person name="Oliw E.H."/>
        </authorList>
    </citation>
    <scope>NUCLEOTIDE SEQUENCE [LARGE SCALE GENOMIC DNA]</scope>
    <source>
        <strain evidence="2">LMG 27134</strain>
    </source>
</reference>
<organism evidence="2 3">
    <name type="scientific">Caballeronia udeis</name>
    <dbReference type="NCBI Taxonomy" id="1232866"/>
    <lineage>
        <taxon>Bacteria</taxon>
        <taxon>Pseudomonadati</taxon>
        <taxon>Pseudomonadota</taxon>
        <taxon>Betaproteobacteria</taxon>
        <taxon>Burkholderiales</taxon>
        <taxon>Burkholderiaceae</taxon>
        <taxon>Caballeronia</taxon>
    </lineage>
</organism>
<accession>A0A158JVW4</accession>
<evidence type="ECO:0000259" key="1">
    <source>
        <dbReference type="PROSITE" id="PS51186"/>
    </source>
</evidence>
<name>A0A158JVW4_9BURK</name>
<keyword evidence="2" id="KW-0808">Transferase</keyword>
<dbReference type="EMBL" id="FCOK02000129">
    <property type="protein sequence ID" value="SAL73104.1"/>
    <property type="molecule type" value="Genomic_DNA"/>
</dbReference>
<feature type="domain" description="N-acetyltransferase" evidence="1">
    <location>
        <begin position="132"/>
        <end position="265"/>
    </location>
</feature>
<evidence type="ECO:0000313" key="2">
    <source>
        <dbReference type="EMBL" id="SAL73104.1"/>
    </source>
</evidence>